<keyword evidence="2" id="KW-0732">Signal</keyword>
<gene>
    <name evidence="3" type="ORF">Ahy_A07g032923</name>
</gene>
<keyword evidence="4" id="KW-1185">Reference proteome</keyword>
<evidence type="ECO:0008006" key="5">
    <source>
        <dbReference type="Google" id="ProtNLM"/>
    </source>
</evidence>
<comment type="caution">
    <text evidence="3">The sequence shown here is derived from an EMBL/GenBank/DDBJ whole genome shotgun (WGS) entry which is preliminary data.</text>
</comment>
<evidence type="ECO:0000313" key="3">
    <source>
        <dbReference type="EMBL" id="RYR47021.1"/>
    </source>
</evidence>
<keyword evidence="1" id="KW-1133">Transmembrane helix</keyword>
<dbReference type="AlphaFoldDB" id="A0A445C843"/>
<keyword evidence="1" id="KW-0472">Membrane</keyword>
<proteinExistence type="predicted"/>
<protein>
    <recommendedName>
        <fullName evidence="5">Zinc finger GRF-type domain-containing protein</fullName>
    </recommendedName>
</protein>
<name>A0A445C843_ARAHY</name>
<keyword evidence="1" id="KW-0812">Transmembrane</keyword>
<evidence type="ECO:0000256" key="1">
    <source>
        <dbReference type="SAM" id="Phobius"/>
    </source>
</evidence>
<sequence>MAFFVNMPTLLSSRLFPWILLCWLQHLQSQTCGCGTRPVLRWSGTDSNPERPFFGCPNYNVVWLFLWVDKILKEDVITCDSRTNPSVDNEKWKMKISEARVLKVGEILVFVFMLLITVAILLLKLDRQFGQLYLAQISLCLQVYSSCVASYIRLGGLVLAGRVLVDDVLADGVLAGWVVAAGVLVDSNAHFFLLFGDSNAHFELTFSLNKFMYTVYGIIDIKHLTATHMQLFQVESYDH</sequence>
<evidence type="ECO:0000256" key="2">
    <source>
        <dbReference type="SAM" id="SignalP"/>
    </source>
</evidence>
<dbReference type="Proteomes" id="UP000289738">
    <property type="component" value="Chromosome A07"/>
</dbReference>
<reference evidence="3 4" key="1">
    <citation type="submission" date="2019-01" db="EMBL/GenBank/DDBJ databases">
        <title>Sequencing of cultivated peanut Arachis hypogaea provides insights into genome evolution and oil improvement.</title>
        <authorList>
            <person name="Chen X."/>
        </authorList>
    </citation>
    <scope>NUCLEOTIDE SEQUENCE [LARGE SCALE GENOMIC DNA]</scope>
    <source>
        <strain evidence="4">cv. Fuhuasheng</strain>
        <tissue evidence="3">Leaves</tissue>
    </source>
</reference>
<dbReference type="EMBL" id="SDMP01000007">
    <property type="protein sequence ID" value="RYR47021.1"/>
    <property type="molecule type" value="Genomic_DNA"/>
</dbReference>
<organism evidence="3 4">
    <name type="scientific">Arachis hypogaea</name>
    <name type="common">Peanut</name>
    <dbReference type="NCBI Taxonomy" id="3818"/>
    <lineage>
        <taxon>Eukaryota</taxon>
        <taxon>Viridiplantae</taxon>
        <taxon>Streptophyta</taxon>
        <taxon>Embryophyta</taxon>
        <taxon>Tracheophyta</taxon>
        <taxon>Spermatophyta</taxon>
        <taxon>Magnoliopsida</taxon>
        <taxon>eudicotyledons</taxon>
        <taxon>Gunneridae</taxon>
        <taxon>Pentapetalae</taxon>
        <taxon>rosids</taxon>
        <taxon>fabids</taxon>
        <taxon>Fabales</taxon>
        <taxon>Fabaceae</taxon>
        <taxon>Papilionoideae</taxon>
        <taxon>50 kb inversion clade</taxon>
        <taxon>dalbergioids sensu lato</taxon>
        <taxon>Dalbergieae</taxon>
        <taxon>Pterocarpus clade</taxon>
        <taxon>Arachis</taxon>
    </lineage>
</organism>
<feature type="chain" id="PRO_5019461309" description="Zinc finger GRF-type domain-containing protein" evidence="2">
    <location>
        <begin position="30"/>
        <end position="239"/>
    </location>
</feature>
<accession>A0A445C843</accession>
<evidence type="ECO:0000313" key="4">
    <source>
        <dbReference type="Proteomes" id="UP000289738"/>
    </source>
</evidence>
<feature type="transmembrane region" description="Helical" evidence="1">
    <location>
        <begin position="107"/>
        <end position="125"/>
    </location>
</feature>
<feature type="transmembrane region" description="Helical" evidence="1">
    <location>
        <begin position="174"/>
        <end position="195"/>
    </location>
</feature>
<feature type="signal peptide" evidence="2">
    <location>
        <begin position="1"/>
        <end position="29"/>
    </location>
</feature>